<feature type="compositionally biased region" description="Polar residues" evidence="1">
    <location>
        <begin position="225"/>
        <end position="243"/>
    </location>
</feature>
<dbReference type="GO" id="GO:0005829">
    <property type="term" value="C:cytosol"/>
    <property type="evidence" value="ECO:0007669"/>
    <property type="project" value="TreeGrafter"/>
</dbReference>
<feature type="compositionally biased region" description="Polar residues" evidence="1">
    <location>
        <begin position="183"/>
        <end position="211"/>
    </location>
</feature>
<feature type="compositionally biased region" description="Pro residues" evidence="1">
    <location>
        <begin position="155"/>
        <end position="170"/>
    </location>
</feature>
<feature type="region of interest" description="Disordered" evidence="1">
    <location>
        <begin position="1"/>
        <end position="43"/>
    </location>
</feature>
<keyword evidence="3" id="KW-1185">Reference proteome</keyword>
<evidence type="ECO:0000256" key="1">
    <source>
        <dbReference type="SAM" id="MobiDB-lite"/>
    </source>
</evidence>
<evidence type="ECO:0000313" key="2">
    <source>
        <dbReference type="EMBL" id="CAI8008141.1"/>
    </source>
</evidence>
<sequence>MLDSVTRDSATPVSAHFPKTPRAPPTPPSTGTTPSLPGPDLDRSAISMAQDHLTSGSTSSTVSLSGDYRDASGKVIRRPQFVLDMESKEEYFIELILSRHARKLLTATCLRDLGKFAAHLDFSLEKWLARERLRAARIDNLLATVRQLHKEFQWPLPPSDSKPTPTPVPPAELHSRPAWPALSRSSSTEGGDSPNNKQAFSPDSDTASVCSSLRRPHRPPDLDLSSLNLTPISHQDITIHTSSHPPPPLPDDKKGAELTEQPPSTTDVNEATNRKGREVSVLSSATDLDPTRSSTPLTAKMSGTSEGLPAETSSLGDIEESDWEVDSDLCVPTTPEITMATRGSALAEREIRGKNMYDIIHYTHSNNEKCLQKRFIGESNLPKTDGKVL</sequence>
<feature type="compositionally biased region" description="Polar residues" evidence="1">
    <location>
        <begin position="261"/>
        <end position="271"/>
    </location>
</feature>
<dbReference type="InterPro" id="IPR040096">
    <property type="entry name" value="Ric1"/>
</dbReference>
<proteinExistence type="predicted"/>
<dbReference type="EMBL" id="CASHTH010000820">
    <property type="protein sequence ID" value="CAI8008141.1"/>
    <property type="molecule type" value="Genomic_DNA"/>
</dbReference>
<protein>
    <submittedName>
        <fullName evidence="2">Guanine nucleotide exchange factor subunit RIC1</fullName>
    </submittedName>
</protein>
<reference evidence="2" key="1">
    <citation type="submission" date="2023-03" db="EMBL/GenBank/DDBJ databases">
        <authorList>
            <person name="Steffen K."/>
            <person name="Cardenas P."/>
        </authorList>
    </citation>
    <scope>NUCLEOTIDE SEQUENCE</scope>
</reference>
<dbReference type="PANTHER" id="PTHR22746:SF10">
    <property type="entry name" value="GUANINE NUCLEOTIDE EXCHANGE FACTOR SUBUNIT RIC1"/>
    <property type="match status" value="1"/>
</dbReference>
<feature type="compositionally biased region" description="Polar residues" evidence="1">
    <location>
        <begin position="281"/>
        <end position="315"/>
    </location>
</feature>
<organism evidence="2 3">
    <name type="scientific">Geodia barretti</name>
    <name type="common">Barrett's horny sponge</name>
    <dbReference type="NCBI Taxonomy" id="519541"/>
    <lineage>
        <taxon>Eukaryota</taxon>
        <taxon>Metazoa</taxon>
        <taxon>Porifera</taxon>
        <taxon>Demospongiae</taxon>
        <taxon>Heteroscleromorpha</taxon>
        <taxon>Tetractinellida</taxon>
        <taxon>Astrophorina</taxon>
        <taxon>Geodiidae</taxon>
        <taxon>Geodia</taxon>
    </lineage>
</organism>
<name>A0AA35W8N3_GEOBA</name>
<comment type="caution">
    <text evidence="2">The sequence shown here is derived from an EMBL/GenBank/DDBJ whole genome shotgun (WGS) entry which is preliminary data.</text>
</comment>
<dbReference type="Proteomes" id="UP001174909">
    <property type="component" value="Unassembled WGS sequence"/>
</dbReference>
<accession>A0AA35W8N3</accession>
<dbReference type="PANTHER" id="PTHR22746">
    <property type="entry name" value="RAB6A-GEF COMPLEX PARTNER PROTEIN 1"/>
    <property type="match status" value="1"/>
</dbReference>
<dbReference type="AlphaFoldDB" id="A0AA35W8N3"/>
<evidence type="ECO:0000313" key="3">
    <source>
        <dbReference type="Proteomes" id="UP001174909"/>
    </source>
</evidence>
<dbReference type="GO" id="GO:0034066">
    <property type="term" value="C:Ric1-Rgp1 guanyl-nucleotide exchange factor complex"/>
    <property type="evidence" value="ECO:0007669"/>
    <property type="project" value="InterPro"/>
</dbReference>
<gene>
    <name evidence="2" type="ORF">GBAR_LOCUS5617</name>
</gene>
<dbReference type="GO" id="GO:0000139">
    <property type="term" value="C:Golgi membrane"/>
    <property type="evidence" value="ECO:0007669"/>
    <property type="project" value="TreeGrafter"/>
</dbReference>
<dbReference type="GO" id="GO:0006886">
    <property type="term" value="P:intracellular protein transport"/>
    <property type="evidence" value="ECO:0007669"/>
    <property type="project" value="InterPro"/>
</dbReference>
<feature type="compositionally biased region" description="Low complexity" evidence="1">
    <location>
        <begin position="29"/>
        <end position="39"/>
    </location>
</feature>
<dbReference type="GO" id="GO:0042147">
    <property type="term" value="P:retrograde transport, endosome to Golgi"/>
    <property type="evidence" value="ECO:0007669"/>
    <property type="project" value="TreeGrafter"/>
</dbReference>
<feature type="region of interest" description="Disordered" evidence="1">
    <location>
        <begin position="153"/>
        <end position="315"/>
    </location>
</feature>